<evidence type="ECO:0000313" key="2">
    <source>
        <dbReference type="Proteomes" id="UP000077317"/>
    </source>
</evidence>
<dbReference type="AlphaFoldDB" id="A0A172Q635"/>
<dbReference type="EMBL" id="CP014699">
    <property type="protein sequence ID" value="AND78907.1"/>
    <property type="molecule type" value="Genomic_DNA"/>
</dbReference>
<dbReference type="Proteomes" id="UP000077317">
    <property type="component" value="Chromosome"/>
</dbReference>
<reference evidence="2" key="2">
    <citation type="submission" date="2016-03" db="EMBL/GenBank/DDBJ databases">
        <title>Streptococcus antelopensis sp. nov., isolated from the feces of the Tibetan antelope (Pantholops hodgsonii) in Hoh Xil National Nature Reserve, Qinghai, China.</title>
        <authorList>
            <person name="Bai X."/>
        </authorList>
    </citation>
    <scope>NUCLEOTIDE SEQUENCE [LARGE SCALE GENOMIC DNA]</scope>
    <source>
        <strain evidence="2">TA 26</strain>
    </source>
</reference>
<gene>
    <name evidence="1" type="ORF">A0O21_02145</name>
</gene>
<keyword evidence="2" id="KW-1185">Reference proteome</keyword>
<name>A0A172Q635_9STRE</name>
<dbReference type="Pfam" id="PF10439">
    <property type="entry name" value="Bacteriocin_IIc"/>
    <property type="match status" value="1"/>
</dbReference>
<accession>A0A172Q635</accession>
<reference evidence="1 2" key="1">
    <citation type="journal article" date="2016" name="Int. J. Syst. Evol. Microbiol.">
        <title>Streptococcuspantholopis sp. nov., isolated from faeces of the Tibetan antelope (Pantholops hodgsonii).</title>
        <authorList>
            <person name="Bai X."/>
            <person name="Xiong Y."/>
            <person name="Lu S."/>
            <person name="Jin D."/>
            <person name="Lai X."/>
            <person name="Yang J."/>
            <person name="Niu L."/>
            <person name="Hu S."/>
            <person name="Meng X."/>
            <person name="Pu J."/>
            <person name="Ye C."/>
            <person name="Xu J."/>
        </authorList>
    </citation>
    <scope>NUCLEOTIDE SEQUENCE [LARGE SCALE GENOMIC DNA]</scope>
    <source>
        <strain evidence="1 2">TA 26</strain>
    </source>
</reference>
<dbReference type="GO" id="GO:0042742">
    <property type="term" value="P:defense response to bacterium"/>
    <property type="evidence" value="ECO:0007669"/>
    <property type="project" value="InterPro"/>
</dbReference>
<dbReference type="InterPro" id="IPR019493">
    <property type="entry name" value="Bacteriocin_IIb_lactacin-rel"/>
</dbReference>
<proteinExistence type="predicted"/>
<evidence type="ECO:0000313" key="1">
    <source>
        <dbReference type="EMBL" id="AND78907.1"/>
    </source>
</evidence>
<organism evidence="1 2">
    <name type="scientific">Streptococcus pantholopis</name>
    <dbReference type="NCBI Taxonomy" id="1811193"/>
    <lineage>
        <taxon>Bacteria</taxon>
        <taxon>Bacillati</taxon>
        <taxon>Bacillota</taxon>
        <taxon>Bacilli</taxon>
        <taxon>Lactobacillales</taxon>
        <taxon>Streptococcaceae</taxon>
        <taxon>Streptococcus</taxon>
    </lineage>
</organism>
<dbReference type="KEGG" id="spat:A0O21_02145"/>
<sequence length="60" mass="5900">MEQFQLIEDNELEMIVGGKVSPTCAALVAASIYGGLAIAGPVGVGVAMATGGVAAGSFCR</sequence>
<dbReference type="RefSeq" id="WP_067060575.1">
    <property type="nucleotide sequence ID" value="NZ_CP014699.1"/>
</dbReference>
<protein>
    <submittedName>
        <fullName evidence="1">Bacteriocin secretion protein</fullName>
    </submittedName>
</protein>